<reference evidence="3 4" key="1">
    <citation type="submission" date="2018-07" db="EMBL/GenBank/DDBJ databases">
        <title>Whole genome Sequencing of Pseudoxanthomonas gei KCTC 32298 (T).</title>
        <authorList>
            <person name="Kumar S."/>
            <person name="Bansal K."/>
            <person name="Kaur A."/>
            <person name="Patil P."/>
            <person name="Sharma S."/>
            <person name="Patil P.B."/>
        </authorList>
    </citation>
    <scope>NUCLEOTIDE SEQUENCE [LARGE SCALE GENOMIC DNA]</scope>
    <source>
        <strain evidence="3 4">KCTC 32298</strain>
    </source>
</reference>
<protein>
    <submittedName>
        <fullName evidence="3">Uncharacterized protein</fullName>
    </submittedName>
</protein>
<sequence>MKRAVVSFMVVASLLLSSTAPAQEPAAELDRDKAVRYARALEQQPLDPMAPQMRSWLMRWLVQTREVTVLVCDILGPIPKKDVHFGPELLVQYMAGNAVFQLQNPESKTDPVKPQLAGLASMLLAYEVVLQANPAARIPLYDSWIAKQAKGVLEAEREAAIRGHCSEPSTSSQASAADAPKVAAVGTKAPFLGGFLRETRILYPLKLGNWEAQNEKRYDDVSDGVSVRYSSEAETAGWLDLFVYPMGTVTPEQVLGIAQRERESLILTWLKGSKSKDKDISELRSLQLATGPSDLDGKASPVTAYSVDLAYKSGEARLNSAMVVLFHQLYMVKARFSVKEEAHTRSQVRESLERFATELLPRLTIASTGACWMPLPVEHLADGAKAPVGHTLAVEEGGVGIVYLYRDRILARDPAGPAVDMAMRMGLELQGRLYSGCNGAEPMNPNVPEGMREIRIEYRAPADSPPPADRLRSSQRAVG</sequence>
<organism evidence="3 4">
    <name type="scientific">Pseudoxanthomonas gei</name>
    <dbReference type="NCBI Taxonomy" id="1383030"/>
    <lineage>
        <taxon>Bacteria</taxon>
        <taxon>Pseudomonadati</taxon>
        <taxon>Pseudomonadota</taxon>
        <taxon>Gammaproteobacteria</taxon>
        <taxon>Lysobacterales</taxon>
        <taxon>Lysobacteraceae</taxon>
        <taxon>Pseudoxanthomonas</taxon>
    </lineage>
</organism>
<feature type="chain" id="PRO_5047229153" evidence="2">
    <location>
        <begin position="23"/>
        <end position="479"/>
    </location>
</feature>
<name>A0ABX0ACN6_9GAMM</name>
<comment type="caution">
    <text evidence="3">The sequence shown here is derived from an EMBL/GenBank/DDBJ whole genome shotgun (WGS) entry which is preliminary data.</text>
</comment>
<evidence type="ECO:0000256" key="2">
    <source>
        <dbReference type="SAM" id="SignalP"/>
    </source>
</evidence>
<feature type="region of interest" description="Disordered" evidence="1">
    <location>
        <begin position="458"/>
        <end position="479"/>
    </location>
</feature>
<accession>A0ABX0ACN6</accession>
<dbReference type="Proteomes" id="UP001429354">
    <property type="component" value="Unassembled WGS sequence"/>
</dbReference>
<dbReference type="RefSeq" id="WP_162349891.1">
    <property type="nucleotide sequence ID" value="NZ_QOVG01000006.1"/>
</dbReference>
<proteinExistence type="predicted"/>
<keyword evidence="4" id="KW-1185">Reference proteome</keyword>
<evidence type="ECO:0000256" key="1">
    <source>
        <dbReference type="SAM" id="MobiDB-lite"/>
    </source>
</evidence>
<keyword evidence="2" id="KW-0732">Signal</keyword>
<evidence type="ECO:0000313" key="4">
    <source>
        <dbReference type="Proteomes" id="UP001429354"/>
    </source>
</evidence>
<evidence type="ECO:0000313" key="3">
    <source>
        <dbReference type="EMBL" id="NDK39327.1"/>
    </source>
</evidence>
<gene>
    <name evidence="3" type="ORF">DT603_10785</name>
</gene>
<dbReference type="EMBL" id="QOVG01000006">
    <property type="protein sequence ID" value="NDK39327.1"/>
    <property type="molecule type" value="Genomic_DNA"/>
</dbReference>
<feature type="signal peptide" evidence="2">
    <location>
        <begin position="1"/>
        <end position="22"/>
    </location>
</feature>